<comment type="catalytic activity">
    <reaction evidence="5 8">
        <text>L-proline + NADP(+) = (S)-1-pyrroline-5-carboxylate + NADPH + 2 H(+)</text>
        <dbReference type="Rhea" id="RHEA:14109"/>
        <dbReference type="ChEBI" id="CHEBI:15378"/>
        <dbReference type="ChEBI" id="CHEBI:17388"/>
        <dbReference type="ChEBI" id="CHEBI:57783"/>
        <dbReference type="ChEBI" id="CHEBI:58349"/>
        <dbReference type="ChEBI" id="CHEBI:60039"/>
        <dbReference type="EC" id="1.5.1.2"/>
    </reaction>
</comment>
<keyword evidence="3 5" id="KW-0560">Oxidoreductase</keyword>
<dbReference type="GO" id="GO:0004735">
    <property type="term" value="F:pyrroline-5-carboxylate reductase activity"/>
    <property type="evidence" value="ECO:0007669"/>
    <property type="project" value="UniProtKB-UniRule"/>
</dbReference>
<dbReference type="Proteomes" id="UP000317998">
    <property type="component" value="Unassembled WGS sequence"/>
</dbReference>
<dbReference type="InterPro" id="IPR028939">
    <property type="entry name" value="P5C_Rdtase_cat_N"/>
</dbReference>
<dbReference type="AlphaFoldDB" id="A0A542YA62"/>
<keyword evidence="2 5" id="KW-0521">NADP</keyword>
<evidence type="ECO:0000256" key="5">
    <source>
        <dbReference type="HAMAP-Rule" id="MF_01925"/>
    </source>
</evidence>
<dbReference type="PANTHER" id="PTHR11645">
    <property type="entry name" value="PYRROLINE-5-CARBOXYLATE REDUCTASE"/>
    <property type="match status" value="1"/>
</dbReference>
<feature type="domain" description="Pyrroline-5-carboxylate reductase dimerisation" evidence="10">
    <location>
        <begin position="175"/>
        <end position="279"/>
    </location>
</feature>
<gene>
    <name evidence="5" type="primary">proC</name>
    <name evidence="11" type="ORF">FB562_2374</name>
</gene>
<keyword evidence="12" id="KW-1185">Reference proteome</keyword>
<proteinExistence type="inferred from homology"/>
<comment type="similarity">
    <text evidence="1 5 8">Belongs to the pyrroline-5-carboxylate reductase family.</text>
</comment>
<dbReference type="InterPro" id="IPR036291">
    <property type="entry name" value="NAD(P)-bd_dom_sf"/>
</dbReference>
<dbReference type="OrthoDB" id="9805754at2"/>
<feature type="domain" description="Pyrroline-5-carboxylate reductase catalytic N-terminal" evidence="9">
    <location>
        <begin position="13"/>
        <end position="112"/>
    </location>
</feature>
<dbReference type="EMBL" id="VFOM01000003">
    <property type="protein sequence ID" value="TQL44965.1"/>
    <property type="molecule type" value="Genomic_DNA"/>
</dbReference>
<comment type="caution">
    <text evidence="11">The sequence shown here is derived from an EMBL/GenBank/DDBJ whole genome shotgun (WGS) entry which is preliminary data.</text>
</comment>
<evidence type="ECO:0000256" key="1">
    <source>
        <dbReference type="ARBA" id="ARBA00005525"/>
    </source>
</evidence>
<evidence type="ECO:0000256" key="7">
    <source>
        <dbReference type="PIRSR" id="PIRSR000193-1"/>
    </source>
</evidence>
<dbReference type="Gene3D" id="1.10.3730.10">
    <property type="entry name" value="ProC C-terminal domain-like"/>
    <property type="match status" value="1"/>
</dbReference>
<sequence>MTSNQAITQTHPTITILGAGAMGSAILDGLLAEGRFAREFRVTNRRRDSLLLPWPAGVTAFSTEDDRNANRAAVEGAELVLLGVKPSMVDDLLAEIADALEPGAVVVSLAAGVTTAMMESFLPEHVAVVRSMSNTPAGVGFGMTAIARGSRVSDAQFELVGRMFRAVGEVLVLPEEKLDAVTAVSGSGPAYVYYMIESFARTAADMGFTQAEAETLVTETFRGAVELLRASGKSPERLRLDVTSPGGTTERAIGVLENADLSATFAAAIAAAAARSKEMSAGR</sequence>
<dbReference type="PIRSF" id="PIRSF000193">
    <property type="entry name" value="Pyrrol-5-carb_rd"/>
    <property type="match status" value="1"/>
</dbReference>
<dbReference type="EC" id="1.5.1.2" evidence="5 6"/>
<dbReference type="FunFam" id="1.10.3730.10:FF:000001">
    <property type="entry name" value="Pyrroline-5-carboxylate reductase"/>
    <property type="match status" value="1"/>
</dbReference>
<dbReference type="InterPro" id="IPR000304">
    <property type="entry name" value="Pyrroline-COOH_reductase"/>
</dbReference>
<dbReference type="Pfam" id="PF03807">
    <property type="entry name" value="F420_oxidored"/>
    <property type="match status" value="1"/>
</dbReference>
<dbReference type="InterPro" id="IPR029036">
    <property type="entry name" value="P5CR_dimer"/>
</dbReference>
<dbReference type="InterPro" id="IPR053790">
    <property type="entry name" value="P5CR-like_CS"/>
</dbReference>
<accession>A0A542YA62</accession>
<evidence type="ECO:0000256" key="8">
    <source>
        <dbReference type="RuleBase" id="RU003903"/>
    </source>
</evidence>
<evidence type="ECO:0000313" key="12">
    <source>
        <dbReference type="Proteomes" id="UP000317998"/>
    </source>
</evidence>
<evidence type="ECO:0000313" key="11">
    <source>
        <dbReference type="EMBL" id="TQL44965.1"/>
    </source>
</evidence>
<keyword evidence="5 8" id="KW-0641">Proline biosynthesis</keyword>
<evidence type="ECO:0000256" key="3">
    <source>
        <dbReference type="ARBA" id="ARBA00023002"/>
    </source>
</evidence>
<dbReference type="GO" id="GO:0055129">
    <property type="term" value="P:L-proline biosynthetic process"/>
    <property type="evidence" value="ECO:0007669"/>
    <property type="project" value="UniProtKB-UniRule"/>
</dbReference>
<comment type="subcellular location">
    <subcellularLocation>
        <location evidence="5">Cytoplasm</location>
    </subcellularLocation>
</comment>
<feature type="binding site" evidence="7">
    <location>
        <position position="70"/>
    </location>
    <ligand>
        <name>NADPH</name>
        <dbReference type="ChEBI" id="CHEBI:57783"/>
    </ligand>
</feature>
<evidence type="ECO:0000256" key="2">
    <source>
        <dbReference type="ARBA" id="ARBA00022857"/>
    </source>
</evidence>
<dbReference type="SUPFAM" id="SSF51735">
    <property type="entry name" value="NAD(P)-binding Rossmann-fold domains"/>
    <property type="match status" value="1"/>
</dbReference>
<evidence type="ECO:0000256" key="6">
    <source>
        <dbReference type="NCBIfam" id="TIGR00112"/>
    </source>
</evidence>
<evidence type="ECO:0000259" key="10">
    <source>
        <dbReference type="Pfam" id="PF14748"/>
    </source>
</evidence>
<dbReference type="Gene3D" id="3.40.50.720">
    <property type="entry name" value="NAD(P)-binding Rossmann-like Domain"/>
    <property type="match status" value="1"/>
</dbReference>
<dbReference type="PROSITE" id="PS00521">
    <property type="entry name" value="P5CR"/>
    <property type="match status" value="1"/>
</dbReference>
<evidence type="ECO:0000256" key="4">
    <source>
        <dbReference type="ARBA" id="ARBA00058118"/>
    </source>
</evidence>
<dbReference type="RefSeq" id="WP_141881494.1">
    <property type="nucleotide sequence ID" value="NZ_VFOM01000003.1"/>
</dbReference>
<keyword evidence="5" id="KW-0963">Cytoplasm</keyword>
<dbReference type="NCBIfam" id="TIGR00112">
    <property type="entry name" value="proC"/>
    <property type="match status" value="1"/>
</dbReference>
<dbReference type="InterPro" id="IPR008927">
    <property type="entry name" value="6-PGluconate_DH-like_C_sf"/>
</dbReference>
<feature type="binding site" evidence="7">
    <location>
        <begin position="17"/>
        <end position="22"/>
    </location>
    <ligand>
        <name>NADP(+)</name>
        <dbReference type="ChEBI" id="CHEBI:58349"/>
    </ligand>
</feature>
<dbReference type="Pfam" id="PF14748">
    <property type="entry name" value="P5CR_dimer"/>
    <property type="match status" value="1"/>
</dbReference>
<organism evidence="11 12">
    <name type="scientific">Homoserinimonas aerilata</name>
    <dbReference type="NCBI Taxonomy" id="1162970"/>
    <lineage>
        <taxon>Bacteria</taxon>
        <taxon>Bacillati</taxon>
        <taxon>Actinomycetota</taxon>
        <taxon>Actinomycetes</taxon>
        <taxon>Micrococcales</taxon>
        <taxon>Microbacteriaceae</taxon>
        <taxon>Homoserinimonas</taxon>
    </lineage>
</organism>
<dbReference type="HAMAP" id="MF_01925">
    <property type="entry name" value="P5C_reductase"/>
    <property type="match status" value="1"/>
</dbReference>
<dbReference type="GO" id="GO:0005737">
    <property type="term" value="C:cytoplasm"/>
    <property type="evidence" value="ECO:0007669"/>
    <property type="project" value="UniProtKB-SubCell"/>
</dbReference>
<dbReference type="SUPFAM" id="SSF48179">
    <property type="entry name" value="6-phosphogluconate dehydrogenase C-terminal domain-like"/>
    <property type="match status" value="1"/>
</dbReference>
<keyword evidence="5 8" id="KW-0028">Amino-acid biosynthesis</keyword>
<evidence type="ECO:0000259" key="9">
    <source>
        <dbReference type="Pfam" id="PF03807"/>
    </source>
</evidence>
<dbReference type="PANTHER" id="PTHR11645:SF0">
    <property type="entry name" value="PYRROLINE-5-CARBOXYLATE REDUCTASE 3"/>
    <property type="match status" value="1"/>
</dbReference>
<comment type="function">
    <text evidence="4 5">Catalyzes the reduction of 1-pyrroline-5-carboxylate (PCA) to L-proline.</text>
</comment>
<reference evidence="11 12" key="1">
    <citation type="submission" date="2019-06" db="EMBL/GenBank/DDBJ databases">
        <title>Sequencing the genomes of 1000 actinobacteria strains.</title>
        <authorList>
            <person name="Klenk H.-P."/>
        </authorList>
    </citation>
    <scope>NUCLEOTIDE SEQUENCE [LARGE SCALE GENOMIC DNA]</scope>
    <source>
        <strain evidence="11 12">DSM 26477</strain>
    </source>
</reference>
<comment type="catalytic activity">
    <reaction evidence="5">
        <text>L-proline + NAD(+) = (S)-1-pyrroline-5-carboxylate + NADH + 2 H(+)</text>
        <dbReference type="Rhea" id="RHEA:14105"/>
        <dbReference type="ChEBI" id="CHEBI:15378"/>
        <dbReference type="ChEBI" id="CHEBI:17388"/>
        <dbReference type="ChEBI" id="CHEBI:57540"/>
        <dbReference type="ChEBI" id="CHEBI:57945"/>
        <dbReference type="ChEBI" id="CHEBI:60039"/>
        <dbReference type="EC" id="1.5.1.2"/>
    </reaction>
</comment>
<name>A0A542YA62_9MICO</name>
<dbReference type="UniPathway" id="UPA00098">
    <property type="reaction ID" value="UER00361"/>
</dbReference>
<comment type="pathway">
    <text evidence="5 8">Amino-acid biosynthesis; L-proline biosynthesis; L-proline from L-glutamate 5-semialdehyde: step 1/1.</text>
</comment>
<protein>
    <recommendedName>
        <fullName evidence="5 6">Pyrroline-5-carboxylate reductase</fullName>
        <shortName evidence="5">P5C reductase</shortName>
        <shortName evidence="5">P5CR</shortName>
        <ecNumber evidence="5 6">1.5.1.2</ecNumber>
    </recommendedName>
    <alternativeName>
        <fullName evidence="5">PCA reductase</fullName>
    </alternativeName>
</protein>